<feature type="region of interest" description="Disordered" evidence="1">
    <location>
        <begin position="27"/>
        <end position="138"/>
    </location>
</feature>
<reference evidence="3 4" key="1">
    <citation type="submission" date="2016-10" db="EMBL/GenBank/DDBJ databases">
        <authorList>
            <person name="de Groot N.N."/>
        </authorList>
    </citation>
    <scope>NUCLEOTIDE SEQUENCE [LARGE SCALE GENOMIC DNA]</scope>
    <source>
        <strain evidence="3 4">CGMCC 4.5727</strain>
    </source>
</reference>
<feature type="compositionally biased region" description="Low complexity" evidence="1">
    <location>
        <begin position="49"/>
        <end position="59"/>
    </location>
</feature>
<dbReference type="EMBL" id="FNFF01000019">
    <property type="protein sequence ID" value="SDL13347.1"/>
    <property type="molecule type" value="Genomic_DNA"/>
</dbReference>
<evidence type="ECO:0000256" key="2">
    <source>
        <dbReference type="SAM" id="SignalP"/>
    </source>
</evidence>
<evidence type="ECO:0000313" key="4">
    <source>
        <dbReference type="Proteomes" id="UP000199155"/>
    </source>
</evidence>
<evidence type="ECO:0000256" key="1">
    <source>
        <dbReference type="SAM" id="MobiDB-lite"/>
    </source>
</evidence>
<sequence length="202" mass="20795">MVRLRRVRFAVVLVAVVLALTGFQAGSTSGGKGGSGKSKSSGGGGGCSSGKSRSSSSGGDTDRDDAGSGGSAGSEDDPYGDSGYDWGLGTSDGPQELSAEDQATARIAHCAAEDAKKRRKGGKSAKPAKRTRAEVTKVEVRSSKGGTYTVGVGFTYSNNTDGTVYEEVTLKPGATRTVTVTPPRKFDPDKLDACELVEFELR</sequence>
<gene>
    <name evidence="3" type="ORF">SAMN05421806_11947</name>
</gene>
<dbReference type="RefSeq" id="WP_093616582.1">
    <property type="nucleotide sequence ID" value="NZ_FNFF01000019.1"/>
</dbReference>
<protein>
    <recommendedName>
        <fullName evidence="5">Secreted protein</fullName>
    </recommendedName>
</protein>
<feature type="signal peptide" evidence="2">
    <location>
        <begin position="1"/>
        <end position="25"/>
    </location>
</feature>
<evidence type="ECO:0008006" key="5">
    <source>
        <dbReference type="Google" id="ProtNLM"/>
    </source>
</evidence>
<name>A0A1G9HK56_9ACTN</name>
<keyword evidence="4" id="KW-1185">Reference proteome</keyword>
<feature type="chain" id="PRO_5011690091" description="Secreted protein" evidence="2">
    <location>
        <begin position="26"/>
        <end position="202"/>
    </location>
</feature>
<feature type="compositionally biased region" description="Gly residues" evidence="1">
    <location>
        <begin position="28"/>
        <end position="48"/>
    </location>
</feature>
<evidence type="ECO:0000313" key="3">
    <source>
        <dbReference type="EMBL" id="SDL13347.1"/>
    </source>
</evidence>
<accession>A0A1G9HK56</accession>
<feature type="compositionally biased region" description="Basic residues" evidence="1">
    <location>
        <begin position="117"/>
        <end position="130"/>
    </location>
</feature>
<dbReference type="Proteomes" id="UP000199155">
    <property type="component" value="Unassembled WGS sequence"/>
</dbReference>
<dbReference type="AlphaFoldDB" id="A0A1G9HK56"/>
<organism evidence="3 4">
    <name type="scientific">Streptomyces indicus</name>
    <dbReference type="NCBI Taxonomy" id="417292"/>
    <lineage>
        <taxon>Bacteria</taxon>
        <taxon>Bacillati</taxon>
        <taxon>Actinomycetota</taxon>
        <taxon>Actinomycetes</taxon>
        <taxon>Kitasatosporales</taxon>
        <taxon>Streptomycetaceae</taxon>
        <taxon>Streptomyces</taxon>
    </lineage>
</organism>
<proteinExistence type="predicted"/>
<keyword evidence="2" id="KW-0732">Signal</keyword>